<dbReference type="STRING" id="662367.SAMN05216167_12038"/>
<dbReference type="PANTHER" id="PTHR40455">
    <property type="entry name" value="ANTITOXIN HIGA"/>
    <property type="match status" value="1"/>
</dbReference>
<dbReference type="GO" id="GO:0006355">
    <property type="term" value="P:regulation of DNA-templated transcription"/>
    <property type="evidence" value="ECO:0007669"/>
    <property type="project" value="InterPro"/>
</dbReference>
<dbReference type="PANTHER" id="PTHR40455:SF1">
    <property type="entry name" value="ANTITOXIN HIGA"/>
    <property type="match status" value="1"/>
</dbReference>
<reference evidence="1 2" key="1">
    <citation type="submission" date="2016-10" db="EMBL/GenBank/DDBJ databases">
        <authorList>
            <person name="de Groot N.N."/>
        </authorList>
    </citation>
    <scope>NUCLEOTIDE SEQUENCE [LARGE SCALE GENOMIC DNA]</scope>
    <source>
        <strain evidence="1 2">DSM 26130</strain>
    </source>
</reference>
<evidence type="ECO:0000313" key="2">
    <source>
        <dbReference type="Proteomes" id="UP000198598"/>
    </source>
</evidence>
<dbReference type="GO" id="GO:0001046">
    <property type="term" value="F:core promoter sequence-specific DNA binding"/>
    <property type="evidence" value="ECO:0007669"/>
    <property type="project" value="TreeGrafter"/>
</dbReference>
<dbReference type="Gene3D" id="1.10.260.40">
    <property type="entry name" value="lambda repressor-like DNA-binding domains"/>
    <property type="match status" value="1"/>
</dbReference>
<gene>
    <name evidence="1" type="ORF">SAMN05216167_12038</name>
</gene>
<protein>
    <submittedName>
        <fullName evidence="1">HTH-type transcriptional regulator / antitoxin HigA</fullName>
    </submittedName>
</protein>
<dbReference type="InterPro" id="IPR010982">
    <property type="entry name" value="Lambda_DNA-bd_dom_sf"/>
</dbReference>
<evidence type="ECO:0000313" key="1">
    <source>
        <dbReference type="EMBL" id="SFE83150.1"/>
    </source>
</evidence>
<keyword evidence="2" id="KW-1185">Reference proteome</keyword>
<dbReference type="AlphaFoldDB" id="A0A1I2DTB4"/>
<organism evidence="1 2">
    <name type="scientific">Spirosoma endophyticum</name>
    <dbReference type="NCBI Taxonomy" id="662367"/>
    <lineage>
        <taxon>Bacteria</taxon>
        <taxon>Pseudomonadati</taxon>
        <taxon>Bacteroidota</taxon>
        <taxon>Cytophagia</taxon>
        <taxon>Cytophagales</taxon>
        <taxon>Cytophagaceae</taxon>
        <taxon>Spirosoma</taxon>
    </lineage>
</organism>
<dbReference type="OrthoDB" id="672730at2"/>
<name>A0A1I2DTB4_9BACT</name>
<dbReference type="EMBL" id="FOLQ01000020">
    <property type="protein sequence ID" value="SFE83150.1"/>
    <property type="molecule type" value="Genomic_DNA"/>
</dbReference>
<dbReference type="SUPFAM" id="SSF47413">
    <property type="entry name" value="lambda repressor-like DNA-binding domains"/>
    <property type="match status" value="1"/>
</dbReference>
<dbReference type="Proteomes" id="UP000198598">
    <property type="component" value="Unassembled WGS sequence"/>
</dbReference>
<accession>A0A1I2DTB4</accession>
<sequence>METLRYKVIKSEKQYNDYCTALEELVTGSDQGENTQDEIELLTYLIEKWDAEHNSFEDVDPIELLTALMSEKSLKAKDITQILGVSKGLVSDILHYKKGLSKEIIRTLSSYFSVSQEAFNRPYKLRVPENSHFKNASVMNTRKDLQLA</sequence>
<proteinExistence type="predicted"/>
<dbReference type="RefSeq" id="WP_093832906.1">
    <property type="nucleotide sequence ID" value="NZ_FOLQ01000020.1"/>
</dbReference>
<dbReference type="InterPro" id="IPR039060">
    <property type="entry name" value="Antitox_HigA"/>
</dbReference>